<evidence type="ECO:0000313" key="1">
    <source>
        <dbReference type="EnsemblMetazoa" id="GPPI009267-PA"/>
    </source>
</evidence>
<evidence type="ECO:0000313" key="2">
    <source>
        <dbReference type="Proteomes" id="UP000092460"/>
    </source>
</evidence>
<dbReference type="VEuPathDB" id="VectorBase:GPPI009267"/>
<name>A0A1B0AUM1_9MUSC</name>
<keyword evidence="2" id="KW-1185">Reference proteome</keyword>
<proteinExistence type="predicted"/>
<protein>
    <submittedName>
        <fullName evidence="1">Uncharacterized protein</fullName>
    </submittedName>
</protein>
<dbReference type="Proteomes" id="UP000092460">
    <property type="component" value="Unassembled WGS sequence"/>
</dbReference>
<organism evidence="1 2">
    <name type="scientific">Glossina palpalis gambiensis</name>
    <dbReference type="NCBI Taxonomy" id="67801"/>
    <lineage>
        <taxon>Eukaryota</taxon>
        <taxon>Metazoa</taxon>
        <taxon>Ecdysozoa</taxon>
        <taxon>Arthropoda</taxon>
        <taxon>Hexapoda</taxon>
        <taxon>Insecta</taxon>
        <taxon>Pterygota</taxon>
        <taxon>Neoptera</taxon>
        <taxon>Endopterygota</taxon>
        <taxon>Diptera</taxon>
        <taxon>Brachycera</taxon>
        <taxon>Muscomorpha</taxon>
        <taxon>Hippoboscoidea</taxon>
        <taxon>Glossinidae</taxon>
        <taxon>Glossina</taxon>
    </lineage>
</organism>
<dbReference type="EnsemblMetazoa" id="GPPI009267-RA">
    <property type="protein sequence ID" value="GPPI009267-PA"/>
    <property type="gene ID" value="GPPI009267"/>
</dbReference>
<reference evidence="1" key="2">
    <citation type="submission" date="2020-05" db="UniProtKB">
        <authorList>
            <consortium name="EnsemblMetazoa"/>
        </authorList>
    </citation>
    <scope>IDENTIFICATION</scope>
    <source>
        <strain evidence="1">IAEA</strain>
    </source>
</reference>
<dbReference type="AlphaFoldDB" id="A0A1B0AUM1"/>
<reference evidence="2" key="1">
    <citation type="submission" date="2015-01" db="EMBL/GenBank/DDBJ databases">
        <authorList>
            <person name="Aksoy S."/>
            <person name="Warren W."/>
            <person name="Wilson R.K."/>
        </authorList>
    </citation>
    <scope>NUCLEOTIDE SEQUENCE [LARGE SCALE GENOMIC DNA]</scope>
    <source>
        <strain evidence="2">IAEA</strain>
    </source>
</reference>
<sequence length="353" mass="41571">MRRVCRMRDGVKFELFDRQRLLFKASCLLRVHYLKKEIEVFLPFFNLSQPYTQTTMYRVITATTTCGLSHFILSVSSKKATLKLIWCTLVICCLNQQISSTGIKDERNVQVHEFIDYMERLVLNTTNKALMKTRNIFQNFSQQIDANLTVAVETLISDYITKVNEALEYNYNYTEKRKLLQLFRHEGQEMEKLRSLHNSEKSEFRVQLISKEFINESRNLTDFDNLYLEFMQEFQNASGVLTAALINAKEKEENYFELFTLLGDIKNERNLKEKDKLYDEFIETFLFKSEQDRCCEPHNRMTSSASSFHLATVTCVSQKKKNGFGLEVSPYISLTQSPRLLRRVSLYYNITFK</sequence>
<accession>A0A1B0AUM1</accession>
<dbReference type="EMBL" id="JXJN01003680">
    <property type="status" value="NOT_ANNOTATED_CDS"/>
    <property type="molecule type" value="Genomic_DNA"/>
</dbReference>